<dbReference type="InterPro" id="IPR043993">
    <property type="entry name" value="T4SS_pilin"/>
</dbReference>
<dbReference type="AlphaFoldDB" id="A0A2M6WXC6"/>
<evidence type="ECO:0000313" key="2">
    <source>
        <dbReference type="EMBL" id="PIT97417.1"/>
    </source>
</evidence>
<accession>A0A2M6WXC6</accession>
<keyword evidence="1" id="KW-1133">Transmembrane helix</keyword>
<keyword evidence="1" id="KW-0812">Transmembrane</keyword>
<proteinExistence type="predicted"/>
<protein>
    <submittedName>
        <fullName evidence="2">Uncharacterized protein</fullName>
    </submittedName>
</protein>
<name>A0A2M6WXC6_9BACT</name>
<evidence type="ECO:0000256" key="1">
    <source>
        <dbReference type="SAM" id="Phobius"/>
    </source>
</evidence>
<sequence length="120" mass="13085">MFDFNQLKNLFYEQGNPSSVFRNINQVNPRTGDPIAGNAVNLAVFIYNVINYLIYGLGILAFLALIYGGFLYITAADDPNKVDIAKKIIIGAIVGIIIVSASWIIYRTTTGVLLQGANAL</sequence>
<comment type="caution">
    <text evidence="2">The sequence shown here is derived from an EMBL/GenBank/DDBJ whole genome shotgun (WGS) entry which is preliminary data.</text>
</comment>
<reference evidence="3" key="1">
    <citation type="submission" date="2017-09" db="EMBL/GenBank/DDBJ databases">
        <title>Depth-based differentiation of microbial function through sediment-hosted aquifers and enrichment of novel symbionts in the deep terrestrial subsurface.</title>
        <authorList>
            <person name="Probst A.J."/>
            <person name="Ladd B."/>
            <person name="Jarett J.K."/>
            <person name="Geller-Mcgrath D.E."/>
            <person name="Sieber C.M.K."/>
            <person name="Emerson J.B."/>
            <person name="Anantharaman K."/>
            <person name="Thomas B.C."/>
            <person name="Malmstrom R."/>
            <person name="Stieglmeier M."/>
            <person name="Klingl A."/>
            <person name="Woyke T."/>
            <person name="Ryan C.M."/>
            <person name="Banfield J.F."/>
        </authorList>
    </citation>
    <scope>NUCLEOTIDE SEQUENCE [LARGE SCALE GENOMIC DNA]</scope>
</reference>
<dbReference type="Proteomes" id="UP000228596">
    <property type="component" value="Unassembled WGS sequence"/>
</dbReference>
<feature type="transmembrane region" description="Helical" evidence="1">
    <location>
        <begin position="88"/>
        <end position="106"/>
    </location>
</feature>
<dbReference type="EMBL" id="PEZV01000011">
    <property type="protein sequence ID" value="PIT97417.1"/>
    <property type="molecule type" value="Genomic_DNA"/>
</dbReference>
<keyword evidence="1" id="KW-0472">Membrane</keyword>
<gene>
    <name evidence="2" type="ORF">COT77_01535</name>
</gene>
<evidence type="ECO:0000313" key="3">
    <source>
        <dbReference type="Proteomes" id="UP000228596"/>
    </source>
</evidence>
<dbReference type="Pfam" id="PF18895">
    <property type="entry name" value="T4SS_pilin"/>
    <property type="match status" value="1"/>
</dbReference>
<feature type="transmembrane region" description="Helical" evidence="1">
    <location>
        <begin position="52"/>
        <end position="76"/>
    </location>
</feature>
<organism evidence="2 3">
    <name type="scientific">Candidatus Berkelbacteria bacterium CG10_big_fil_rev_8_21_14_0_10_41_12</name>
    <dbReference type="NCBI Taxonomy" id="1974513"/>
    <lineage>
        <taxon>Bacteria</taxon>
        <taxon>Candidatus Berkelbacteria</taxon>
    </lineage>
</organism>